<evidence type="ECO:0000313" key="9">
    <source>
        <dbReference type="EMBL" id="CAG8737783.1"/>
    </source>
</evidence>
<evidence type="ECO:0000256" key="6">
    <source>
        <dbReference type="ARBA" id="ARBA00023065"/>
    </source>
</evidence>
<dbReference type="PANTHER" id="PTHR33281:SF19">
    <property type="entry name" value="VOLTAGE-DEPENDENT ANION CHANNEL-FORMING PROTEIN YNEE"/>
    <property type="match status" value="1"/>
</dbReference>
<proteinExistence type="predicted"/>
<sequence>IKISFLYAIINSILAAIITALYMTTNINLSFKQDFITLISFIVSLLISARTSNAYNRYLEGQNLWANLKLTALNMARFIRISIDDAKQRESFITLLICFIITIKDYLQYDSIERRKNKVGKNNDIIQTNGMRNIIDHVNKIDETENNEEGLQCLSGLERIDSSPMPFAYSTLLSVTTWIFSLSLSFQIVSDLQWLTVPIIFLSTLFLFGVIEIAKEIENPFGIDASDLTLEEFCEEIWDDAKFMMDIEDMDINNVCIEELECIKKVKELECIKKVKERREIPDDKNV</sequence>
<comment type="caution">
    <text evidence="9">The sequence shown here is derived from an EMBL/GenBank/DDBJ whole genome shotgun (WGS) entry which is preliminary data.</text>
</comment>
<feature type="transmembrane region" description="Helical" evidence="8">
    <location>
        <begin position="192"/>
        <end position="211"/>
    </location>
</feature>
<dbReference type="EMBL" id="CAJVPY010012980">
    <property type="protein sequence ID" value="CAG8737783.1"/>
    <property type="molecule type" value="Genomic_DNA"/>
</dbReference>
<evidence type="ECO:0000313" key="10">
    <source>
        <dbReference type="Proteomes" id="UP000789405"/>
    </source>
</evidence>
<keyword evidence="10" id="KW-1185">Reference proteome</keyword>
<accession>A0A9N9IHW6</accession>
<protein>
    <submittedName>
        <fullName evidence="9">4860_t:CDS:1</fullName>
    </submittedName>
</protein>
<feature type="non-terminal residue" evidence="9">
    <location>
        <position position="287"/>
    </location>
</feature>
<dbReference type="AlphaFoldDB" id="A0A9N9IHW6"/>
<evidence type="ECO:0000256" key="4">
    <source>
        <dbReference type="ARBA" id="ARBA00022692"/>
    </source>
</evidence>
<dbReference type="GO" id="GO:0005254">
    <property type="term" value="F:chloride channel activity"/>
    <property type="evidence" value="ECO:0007669"/>
    <property type="project" value="InterPro"/>
</dbReference>
<name>A0A9N9IHW6_9GLOM</name>
<evidence type="ECO:0000256" key="7">
    <source>
        <dbReference type="ARBA" id="ARBA00023136"/>
    </source>
</evidence>
<dbReference type="Pfam" id="PF25539">
    <property type="entry name" value="Bestrophin_2"/>
    <property type="match status" value="2"/>
</dbReference>
<evidence type="ECO:0000256" key="1">
    <source>
        <dbReference type="ARBA" id="ARBA00004651"/>
    </source>
</evidence>
<dbReference type="GO" id="GO:0005886">
    <property type="term" value="C:plasma membrane"/>
    <property type="evidence" value="ECO:0007669"/>
    <property type="project" value="UniProtKB-SubCell"/>
</dbReference>
<evidence type="ECO:0000256" key="8">
    <source>
        <dbReference type="SAM" id="Phobius"/>
    </source>
</evidence>
<dbReference type="Proteomes" id="UP000789405">
    <property type="component" value="Unassembled WGS sequence"/>
</dbReference>
<dbReference type="InterPro" id="IPR044669">
    <property type="entry name" value="YneE/VCCN1/2-like"/>
</dbReference>
<evidence type="ECO:0000256" key="5">
    <source>
        <dbReference type="ARBA" id="ARBA00022989"/>
    </source>
</evidence>
<dbReference type="PANTHER" id="PTHR33281">
    <property type="entry name" value="UPF0187 PROTEIN YNEE"/>
    <property type="match status" value="1"/>
</dbReference>
<evidence type="ECO:0000256" key="3">
    <source>
        <dbReference type="ARBA" id="ARBA00022475"/>
    </source>
</evidence>
<keyword evidence="5 8" id="KW-1133">Transmembrane helix</keyword>
<keyword evidence="7 8" id="KW-0472">Membrane</keyword>
<keyword evidence="4 8" id="KW-0812">Transmembrane</keyword>
<evidence type="ECO:0000256" key="2">
    <source>
        <dbReference type="ARBA" id="ARBA00022448"/>
    </source>
</evidence>
<dbReference type="OrthoDB" id="1368at2759"/>
<organism evidence="9 10">
    <name type="scientific">Dentiscutata erythropus</name>
    <dbReference type="NCBI Taxonomy" id="1348616"/>
    <lineage>
        <taxon>Eukaryota</taxon>
        <taxon>Fungi</taxon>
        <taxon>Fungi incertae sedis</taxon>
        <taxon>Mucoromycota</taxon>
        <taxon>Glomeromycotina</taxon>
        <taxon>Glomeromycetes</taxon>
        <taxon>Diversisporales</taxon>
        <taxon>Gigasporaceae</taxon>
        <taxon>Dentiscutata</taxon>
    </lineage>
</organism>
<feature type="transmembrane region" description="Helical" evidence="8">
    <location>
        <begin position="167"/>
        <end position="186"/>
    </location>
</feature>
<reference evidence="9" key="1">
    <citation type="submission" date="2021-06" db="EMBL/GenBank/DDBJ databases">
        <authorList>
            <person name="Kallberg Y."/>
            <person name="Tangrot J."/>
            <person name="Rosling A."/>
        </authorList>
    </citation>
    <scope>NUCLEOTIDE SEQUENCE</scope>
    <source>
        <strain evidence="9">MA453B</strain>
    </source>
</reference>
<keyword evidence="6" id="KW-0406">Ion transport</keyword>
<keyword evidence="2" id="KW-0813">Transport</keyword>
<feature type="transmembrane region" description="Helical" evidence="8">
    <location>
        <begin position="6"/>
        <end position="23"/>
    </location>
</feature>
<gene>
    <name evidence="9" type="ORF">DERYTH_LOCUS15715</name>
</gene>
<keyword evidence="3" id="KW-1003">Cell membrane</keyword>
<feature type="transmembrane region" description="Helical" evidence="8">
    <location>
        <begin position="35"/>
        <end position="55"/>
    </location>
</feature>
<comment type="subcellular location">
    <subcellularLocation>
        <location evidence="1">Cell membrane</location>
        <topology evidence="1">Multi-pass membrane protein</topology>
    </subcellularLocation>
</comment>